<keyword evidence="5" id="KW-1185">Reference proteome</keyword>
<dbReference type="InterPro" id="IPR002048">
    <property type="entry name" value="EF_hand_dom"/>
</dbReference>
<organism evidence="4 5">
    <name type="scientific">Fasciola gigantica</name>
    <name type="common">Giant liver fluke</name>
    <dbReference type="NCBI Taxonomy" id="46835"/>
    <lineage>
        <taxon>Eukaryota</taxon>
        <taxon>Metazoa</taxon>
        <taxon>Spiralia</taxon>
        <taxon>Lophotrochozoa</taxon>
        <taxon>Platyhelminthes</taxon>
        <taxon>Trematoda</taxon>
        <taxon>Digenea</taxon>
        <taxon>Plagiorchiida</taxon>
        <taxon>Echinostomata</taxon>
        <taxon>Echinostomatoidea</taxon>
        <taxon>Fasciolidae</taxon>
        <taxon>Fasciola</taxon>
    </lineage>
</organism>
<dbReference type="Pfam" id="PF13499">
    <property type="entry name" value="EF-hand_7"/>
    <property type="match status" value="1"/>
</dbReference>
<dbReference type="InterPro" id="IPR050145">
    <property type="entry name" value="Centrin_CML-like"/>
</dbReference>
<dbReference type="PROSITE" id="PS00018">
    <property type="entry name" value="EF_HAND_1"/>
    <property type="match status" value="2"/>
</dbReference>
<dbReference type="CDD" id="cd00051">
    <property type="entry name" value="EFh"/>
    <property type="match status" value="1"/>
</dbReference>
<sequence length="69" mass="8316">MDENEIYQIFKTMDLNGDGRVSRKELRKFFKSHAYKWSSKELKEYIKQIDTDGDGYISYQELRFALGKR</sequence>
<dbReference type="InterPro" id="IPR018247">
    <property type="entry name" value="EF_Hand_1_Ca_BS"/>
</dbReference>
<evidence type="ECO:0000259" key="3">
    <source>
        <dbReference type="PROSITE" id="PS50222"/>
    </source>
</evidence>
<dbReference type="SUPFAM" id="SSF47473">
    <property type="entry name" value="EF-hand"/>
    <property type="match status" value="1"/>
</dbReference>
<proteinExistence type="predicted"/>
<dbReference type="OrthoDB" id="26525at2759"/>
<dbReference type="PANTHER" id="PTHR23050">
    <property type="entry name" value="CALCIUM BINDING PROTEIN"/>
    <property type="match status" value="1"/>
</dbReference>
<evidence type="ECO:0000256" key="2">
    <source>
        <dbReference type="ARBA" id="ARBA00022837"/>
    </source>
</evidence>
<gene>
    <name evidence="4" type="ORF">FGIG_03413</name>
</gene>
<reference evidence="4 5" key="1">
    <citation type="submission" date="2019-04" db="EMBL/GenBank/DDBJ databases">
        <title>Annotation for the trematode Fasciola gigantica.</title>
        <authorList>
            <person name="Choi Y.-J."/>
        </authorList>
    </citation>
    <scope>NUCLEOTIDE SEQUENCE [LARGE SCALE GENOMIC DNA]</scope>
    <source>
        <strain evidence="4">Uganda_cow_1</strain>
    </source>
</reference>
<dbReference type="SMART" id="SM00054">
    <property type="entry name" value="EFh"/>
    <property type="match status" value="2"/>
</dbReference>
<dbReference type="Proteomes" id="UP000316759">
    <property type="component" value="Unassembled WGS sequence"/>
</dbReference>
<protein>
    <submittedName>
        <fullName evidence="4">Polcalcin Nic t 1</fullName>
    </submittedName>
</protein>
<dbReference type="Gene3D" id="1.10.238.10">
    <property type="entry name" value="EF-hand"/>
    <property type="match status" value="2"/>
</dbReference>
<accession>A0A504Y733</accession>
<name>A0A504Y733_FASGI</name>
<keyword evidence="1" id="KW-0677">Repeat</keyword>
<evidence type="ECO:0000256" key="1">
    <source>
        <dbReference type="ARBA" id="ARBA00022737"/>
    </source>
</evidence>
<feature type="domain" description="EF-hand" evidence="3">
    <location>
        <begin position="1"/>
        <end position="36"/>
    </location>
</feature>
<dbReference type="PROSITE" id="PS50222">
    <property type="entry name" value="EF_HAND_2"/>
    <property type="match status" value="2"/>
</dbReference>
<comment type="caution">
    <text evidence="4">The sequence shown here is derived from an EMBL/GenBank/DDBJ whole genome shotgun (WGS) entry which is preliminary data.</text>
</comment>
<dbReference type="GO" id="GO:0005509">
    <property type="term" value="F:calcium ion binding"/>
    <property type="evidence" value="ECO:0007669"/>
    <property type="project" value="InterPro"/>
</dbReference>
<dbReference type="STRING" id="46835.A0A504Y733"/>
<feature type="domain" description="EF-hand" evidence="3">
    <location>
        <begin position="37"/>
        <end position="69"/>
    </location>
</feature>
<evidence type="ECO:0000313" key="5">
    <source>
        <dbReference type="Proteomes" id="UP000316759"/>
    </source>
</evidence>
<dbReference type="InterPro" id="IPR011992">
    <property type="entry name" value="EF-hand-dom_pair"/>
</dbReference>
<evidence type="ECO:0000313" key="4">
    <source>
        <dbReference type="EMBL" id="TPP56844.1"/>
    </source>
</evidence>
<dbReference type="AlphaFoldDB" id="A0A504Y733"/>
<dbReference type="EMBL" id="SUNJ01014013">
    <property type="protein sequence ID" value="TPP56844.1"/>
    <property type="molecule type" value="Genomic_DNA"/>
</dbReference>
<keyword evidence="2" id="KW-0106">Calcium</keyword>